<protein>
    <submittedName>
        <fullName evidence="1">Uncharacterized protein</fullName>
    </submittedName>
</protein>
<dbReference type="EMBL" id="KY619305">
    <property type="protein sequence ID" value="AQY55315.1"/>
    <property type="molecule type" value="Genomic_DNA"/>
</dbReference>
<reference evidence="1" key="1">
    <citation type="submission" date="2017-02" db="EMBL/GenBank/DDBJ databases">
        <title>Characterization of a new coliphage vB_EcoS_ESCO41.</title>
        <authorList>
            <person name="Trotereau A."/>
            <person name="Schouler C."/>
        </authorList>
    </citation>
    <scope>NUCLEOTIDE SEQUENCE [LARGE SCALE GENOMIC DNA]</scope>
</reference>
<accession>A0A1U9WR39</accession>
<evidence type="ECO:0000313" key="1">
    <source>
        <dbReference type="EMBL" id="AQY55315.1"/>
    </source>
</evidence>
<gene>
    <name evidence="1" type="ORF">ESCO41_00008</name>
</gene>
<organism evidence="1">
    <name type="scientific">Escherichia phage vB_EcoS_ESCO41</name>
    <dbReference type="NCBI Taxonomy" id="2496547"/>
    <lineage>
        <taxon>Viruses</taxon>
        <taxon>Duplodnaviria</taxon>
        <taxon>Heunggongvirae</taxon>
        <taxon>Uroviricota</taxon>
        <taxon>Caudoviricetes</taxon>
        <taxon>Drexlerviridae</taxon>
        <taxon>Nouzillyvirus</taxon>
        <taxon>Nouzillyvirus ESCO41</taxon>
    </lineage>
</organism>
<name>A0A1U9WR39_9CAUD</name>
<evidence type="ECO:0000313" key="2">
    <source>
        <dbReference type="Proteomes" id="UP000222601"/>
    </source>
</evidence>
<proteinExistence type="predicted"/>
<dbReference type="Proteomes" id="UP000222601">
    <property type="component" value="Segment"/>
</dbReference>
<sequence length="77" mass="8502">MKKQPFSTYNQQAYRKNILLPHLLRMANECASEALSLGKDGGLDEVIAVTYLKGAYGHLPIADYQAMSGSFDIYGNC</sequence>
<keyword evidence="2" id="KW-1185">Reference proteome</keyword>